<dbReference type="Gene3D" id="3.30.70.100">
    <property type="match status" value="1"/>
</dbReference>
<dbReference type="InterPro" id="IPR042885">
    <property type="entry name" value="HIPP47/16"/>
</dbReference>
<dbReference type="Proteomes" id="UP001054252">
    <property type="component" value="Unassembled WGS sequence"/>
</dbReference>
<sequence length="122" mass="13215">MPKKIVIQVQIKCDKCRTKALKIAAGTDGLNSVAIQGADKNELVVTGDGIDSVALTCILRKRVGYATIISVQEEKAQAKADQPPPKKPDPPTEIIPPIWYCYPPTCQELVVCDPNPNPCSIM</sequence>
<evidence type="ECO:0000313" key="2">
    <source>
        <dbReference type="Proteomes" id="UP001054252"/>
    </source>
</evidence>
<dbReference type="PANTHER" id="PTHR46932">
    <property type="entry name" value="HEAVY METAL-ASSOCIATED ISOPRENYLATED PLANT PROTEIN 47"/>
    <property type="match status" value="1"/>
</dbReference>
<gene>
    <name evidence="1" type="ORF">SLEP1_g51721</name>
</gene>
<name>A0AAV5M495_9ROSI</name>
<proteinExistence type="predicted"/>
<dbReference type="EMBL" id="BPVZ01000183">
    <property type="protein sequence ID" value="GKV44551.1"/>
    <property type="molecule type" value="Genomic_DNA"/>
</dbReference>
<accession>A0AAV5M495</accession>
<dbReference type="PANTHER" id="PTHR46932:SF12">
    <property type="entry name" value="HEAVY METAL-ASSOCIATED ISOPRENYLATED PLANT PROTEIN 47"/>
    <property type="match status" value="1"/>
</dbReference>
<comment type="caution">
    <text evidence="1">The sequence shown here is derived from an EMBL/GenBank/DDBJ whole genome shotgun (WGS) entry which is preliminary data.</text>
</comment>
<keyword evidence="2" id="KW-1185">Reference proteome</keyword>
<dbReference type="AlphaFoldDB" id="A0AAV5M495"/>
<protein>
    <recommendedName>
        <fullName evidence="3">HMA domain-containing protein</fullName>
    </recommendedName>
</protein>
<reference evidence="1 2" key="1">
    <citation type="journal article" date="2021" name="Commun. Biol.">
        <title>The genome of Shorea leprosula (Dipterocarpaceae) highlights the ecological relevance of drought in aseasonal tropical rainforests.</title>
        <authorList>
            <person name="Ng K.K.S."/>
            <person name="Kobayashi M.J."/>
            <person name="Fawcett J.A."/>
            <person name="Hatakeyama M."/>
            <person name="Paape T."/>
            <person name="Ng C.H."/>
            <person name="Ang C.C."/>
            <person name="Tnah L.H."/>
            <person name="Lee C.T."/>
            <person name="Nishiyama T."/>
            <person name="Sese J."/>
            <person name="O'Brien M.J."/>
            <person name="Copetti D."/>
            <person name="Mohd Noor M.I."/>
            <person name="Ong R.C."/>
            <person name="Putra M."/>
            <person name="Sireger I.Z."/>
            <person name="Indrioko S."/>
            <person name="Kosugi Y."/>
            <person name="Izuno A."/>
            <person name="Isagi Y."/>
            <person name="Lee S.L."/>
            <person name="Shimizu K.K."/>
        </authorList>
    </citation>
    <scope>NUCLEOTIDE SEQUENCE [LARGE SCALE GENOMIC DNA]</scope>
    <source>
        <strain evidence="1">214</strain>
    </source>
</reference>
<evidence type="ECO:0008006" key="3">
    <source>
        <dbReference type="Google" id="ProtNLM"/>
    </source>
</evidence>
<evidence type="ECO:0000313" key="1">
    <source>
        <dbReference type="EMBL" id="GKV44551.1"/>
    </source>
</evidence>
<organism evidence="1 2">
    <name type="scientific">Rubroshorea leprosula</name>
    <dbReference type="NCBI Taxonomy" id="152421"/>
    <lineage>
        <taxon>Eukaryota</taxon>
        <taxon>Viridiplantae</taxon>
        <taxon>Streptophyta</taxon>
        <taxon>Embryophyta</taxon>
        <taxon>Tracheophyta</taxon>
        <taxon>Spermatophyta</taxon>
        <taxon>Magnoliopsida</taxon>
        <taxon>eudicotyledons</taxon>
        <taxon>Gunneridae</taxon>
        <taxon>Pentapetalae</taxon>
        <taxon>rosids</taxon>
        <taxon>malvids</taxon>
        <taxon>Malvales</taxon>
        <taxon>Dipterocarpaceae</taxon>
        <taxon>Rubroshorea</taxon>
    </lineage>
</organism>